<dbReference type="GO" id="GO:0015948">
    <property type="term" value="P:methanogenesis"/>
    <property type="evidence" value="ECO:0007669"/>
    <property type="project" value="InterPro"/>
</dbReference>
<keyword evidence="3" id="KW-0808">Transferase</keyword>
<evidence type="ECO:0000256" key="3">
    <source>
        <dbReference type="ARBA" id="ARBA00022679"/>
    </source>
</evidence>
<gene>
    <name evidence="4" type="ORF">S06H3_36657</name>
</gene>
<reference evidence="4" key="1">
    <citation type="journal article" date="2014" name="Front. Microbiol.">
        <title>High frequency of phylogenetically diverse reductive dehalogenase-homologous genes in deep subseafloor sedimentary metagenomes.</title>
        <authorList>
            <person name="Kawai M."/>
            <person name="Futagami T."/>
            <person name="Toyoda A."/>
            <person name="Takaki Y."/>
            <person name="Nishi S."/>
            <person name="Hori S."/>
            <person name="Arai W."/>
            <person name="Tsubouchi T."/>
            <person name="Morono Y."/>
            <person name="Uchiyama I."/>
            <person name="Ito T."/>
            <person name="Fujiyama A."/>
            <person name="Inagaki F."/>
            <person name="Takami H."/>
        </authorList>
    </citation>
    <scope>NUCLEOTIDE SEQUENCE</scope>
    <source>
        <strain evidence="4">Expedition CK06-06</strain>
    </source>
</reference>
<dbReference type="InterPro" id="IPR010426">
    <property type="entry name" value="MTTB_MeTrfase"/>
</dbReference>
<comment type="caution">
    <text evidence="4">The sequence shown here is derived from an EMBL/GenBank/DDBJ whole genome shotgun (WGS) entry which is preliminary data.</text>
</comment>
<name>X1MKZ1_9ZZZZ</name>
<dbReference type="InterPro" id="IPR038601">
    <property type="entry name" value="MttB-like_sf"/>
</dbReference>
<dbReference type="GO" id="GO:0032259">
    <property type="term" value="P:methylation"/>
    <property type="evidence" value="ECO:0007669"/>
    <property type="project" value="UniProtKB-KW"/>
</dbReference>
<accession>X1MKZ1</accession>
<proteinExistence type="inferred from homology"/>
<evidence type="ECO:0000313" key="4">
    <source>
        <dbReference type="EMBL" id="GAI18746.1"/>
    </source>
</evidence>
<comment type="similarity">
    <text evidence="1">Belongs to the trimethylamine methyltransferase family.</text>
</comment>
<evidence type="ECO:0000256" key="1">
    <source>
        <dbReference type="ARBA" id="ARBA00007137"/>
    </source>
</evidence>
<organism evidence="4">
    <name type="scientific">marine sediment metagenome</name>
    <dbReference type="NCBI Taxonomy" id="412755"/>
    <lineage>
        <taxon>unclassified sequences</taxon>
        <taxon>metagenomes</taxon>
        <taxon>ecological metagenomes</taxon>
    </lineage>
</organism>
<sequence>GSFVYGSPEDVRATLFQVQLNHYFKIPVIAKSLLTNSQLPGAQAAAEKAAHTIVAASAGVDGFTNAGLLSVDDIYSAEQVVIDYEIVQYARRFLKSFDFSEETLATDIIKEVVEEGRGDFLSHQSTLDNFREAFWVPELFEHYTLRQWQEKGAKPILDRANRKRFIYYFRHLIYIVCNF</sequence>
<dbReference type="Pfam" id="PF06253">
    <property type="entry name" value="MTTB"/>
    <property type="match status" value="1"/>
</dbReference>
<dbReference type="AlphaFoldDB" id="X1MKZ1"/>
<dbReference type="GO" id="GO:0008168">
    <property type="term" value="F:methyltransferase activity"/>
    <property type="evidence" value="ECO:0007669"/>
    <property type="project" value="UniProtKB-KW"/>
</dbReference>
<protein>
    <submittedName>
        <fullName evidence="4">Uncharacterized protein</fullName>
    </submittedName>
</protein>
<dbReference type="Gene3D" id="3.20.20.480">
    <property type="entry name" value="Trimethylamine methyltransferase-like"/>
    <property type="match status" value="1"/>
</dbReference>
<evidence type="ECO:0000256" key="2">
    <source>
        <dbReference type="ARBA" id="ARBA00022603"/>
    </source>
</evidence>
<feature type="non-terminal residue" evidence="4">
    <location>
        <position position="1"/>
    </location>
</feature>
<keyword evidence="2" id="KW-0489">Methyltransferase</keyword>
<dbReference type="EMBL" id="BARV01022221">
    <property type="protein sequence ID" value="GAI18746.1"/>
    <property type="molecule type" value="Genomic_DNA"/>
</dbReference>